<dbReference type="GO" id="GO:0006730">
    <property type="term" value="P:one-carbon metabolic process"/>
    <property type="evidence" value="ECO:0007669"/>
    <property type="project" value="UniProtKB-KW"/>
</dbReference>
<evidence type="ECO:0000256" key="3">
    <source>
        <dbReference type="ARBA" id="ARBA00006350"/>
    </source>
</evidence>
<dbReference type="EMBL" id="JAMQKB010000001">
    <property type="protein sequence ID" value="MDC3423251.1"/>
    <property type="molecule type" value="Genomic_DNA"/>
</dbReference>
<reference evidence="9" key="1">
    <citation type="submission" date="2022-06" db="EMBL/GenBank/DDBJ databases">
        <title>Aquibacillus sp. a new bacterium isolated from soil saline samples.</title>
        <authorList>
            <person name="Galisteo C."/>
            <person name="De La Haba R."/>
            <person name="Sanchez-Porro C."/>
            <person name="Ventosa A."/>
        </authorList>
    </citation>
    <scope>NUCLEOTIDE SEQUENCE</scope>
    <source>
        <strain evidence="9">3ASR75-11</strain>
    </source>
</reference>
<dbReference type="InterPro" id="IPR001754">
    <property type="entry name" value="OMPdeCOase_dom"/>
</dbReference>
<dbReference type="GO" id="GO:0004590">
    <property type="term" value="F:orotidine-5'-phosphate decarboxylase activity"/>
    <property type="evidence" value="ECO:0007669"/>
    <property type="project" value="InterPro"/>
</dbReference>
<keyword evidence="5" id="KW-0554">One-carbon metabolism</keyword>
<dbReference type="PANTHER" id="PTHR35039">
    <property type="entry name" value="3-KETO-L-GULONATE-6-PHOSPHATE DECARBOXYLASE SGBH-RELATED"/>
    <property type="match status" value="1"/>
</dbReference>
<dbReference type="GO" id="GO:0006207">
    <property type="term" value="P:'de novo' pyrimidine nucleobase biosynthetic process"/>
    <property type="evidence" value="ECO:0007669"/>
    <property type="project" value="InterPro"/>
</dbReference>
<comment type="pathway">
    <text evidence="2">One-carbon metabolism; formaldehyde assimilation via RuMP pathway; D-fructose 6-phosphate from D-ribulose 5-phosphate and formaldehyde: step 1/2.</text>
</comment>
<accession>A0A9X4AKM3</accession>
<dbReference type="Proteomes" id="UP001145050">
    <property type="component" value="Unassembled WGS sequence"/>
</dbReference>
<dbReference type="InterPro" id="IPR041710">
    <property type="entry name" value="HPS/KGPDC"/>
</dbReference>
<evidence type="ECO:0000313" key="9">
    <source>
        <dbReference type="EMBL" id="MDC3423251.1"/>
    </source>
</evidence>
<dbReference type="FunFam" id="3.20.20.70:FF:000022">
    <property type="entry name" value="3-keto-L-gulonate-6-phosphate decarboxylase UlaD"/>
    <property type="match status" value="1"/>
</dbReference>
<dbReference type="GO" id="GO:0033982">
    <property type="term" value="F:3-dehydro-L-gulonate-6-phosphate decarboxylase activity"/>
    <property type="evidence" value="ECO:0007669"/>
    <property type="project" value="TreeGrafter"/>
</dbReference>
<dbReference type="SMART" id="SM00934">
    <property type="entry name" value="OMPdecase"/>
    <property type="match status" value="1"/>
</dbReference>
<dbReference type="Pfam" id="PF00215">
    <property type="entry name" value="OMPdecase"/>
    <property type="match status" value="1"/>
</dbReference>
<dbReference type="CDD" id="cd04726">
    <property type="entry name" value="KGPDC_HPS"/>
    <property type="match status" value="1"/>
</dbReference>
<dbReference type="RefSeq" id="WP_272434923.1">
    <property type="nucleotide sequence ID" value="NZ_JAMQKB010000001.1"/>
</dbReference>
<evidence type="ECO:0000256" key="2">
    <source>
        <dbReference type="ARBA" id="ARBA00005014"/>
    </source>
</evidence>
<protein>
    <recommendedName>
        <fullName evidence="4">3-hexulose-6-phosphate synthase</fullName>
        <ecNumber evidence="4">4.1.2.43</ecNumber>
    </recommendedName>
</protein>
<evidence type="ECO:0000256" key="6">
    <source>
        <dbReference type="ARBA" id="ARBA00023239"/>
    </source>
</evidence>
<proteinExistence type="inferred from homology"/>
<organism evidence="9 10">
    <name type="scientific">Terrihalobacillus insolitus</name>
    <dbReference type="NCBI Taxonomy" id="2950438"/>
    <lineage>
        <taxon>Bacteria</taxon>
        <taxon>Bacillati</taxon>
        <taxon>Bacillota</taxon>
        <taxon>Bacilli</taxon>
        <taxon>Bacillales</taxon>
        <taxon>Bacillaceae</taxon>
        <taxon>Terrihalobacillus</taxon>
    </lineage>
</organism>
<keyword evidence="6 9" id="KW-0456">Lyase</keyword>
<dbReference type="Gene3D" id="3.20.20.70">
    <property type="entry name" value="Aldolase class I"/>
    <property type="match status" value="1"/>
</dbReference>
<gene>
    <name evidence="9" type="ORF">NC797_01855</name>
</gene>
<evidence type="ECO:0000313" key="10">
    <source>
        <dbReference type="Proteomes" id="UP001145050"/>
    </source>
</evidence>
<keyword evidence="7" id="KW-0119">Carbohydrate metabolism</keyword>
<evidence type="ECO:0000256" key="4">
    <source>
        <dbReference type="ARBA" id="ARBA00012890"/>
    </source>
</evidence>
<dbReference type="NCBIfam" id="TIGR03128">
    <property type="entry name" value="RuMP_HxlA"/>
    <property type="match status" value="1"/>
</dbReference>
<sequence length="206" mass="22542">MLQVALDRMKNDDCVQLVSDCHPYIDIVEVGTGVIKEYGMEIVREMKKRFPDKCILADMKTCDAGKHEALQAFEAGADYTTVMGFSADKTILDTLRVSEDFQKEVVIDLLGITSADRIHELKHLGVTAVSVHIGKDMQADEGSFDVLTTFINALEGLKISVAGGINPDNIASFSKIKPDIYIVGSFITGSKVPSEAAKEIRGQMKK</sequence>
<feature type="domain" description="Orotidine 5'-phosphate decarboxylase" evidence="8">
    <location>
        <begin position="1"/>
        <end position="200"/>
    </location>
</feature>
<evidence type="ECO:0000256" key="1">
    <source>
        <dbReference type="ARBA" id="ARBA00000718"/>
    </source>
</evidence>
<dbReference type="InterPro" id="IPR017553">
    <property type="entry name" value="3-hexulose-6-phosphate_synth"/>
</dbReference>
<dbReference type="GO" id="GO:0019854">
    <property type="term" value="P:L-ascorbic acid catabolic process"/>
    <property type="evidence" value="ECO:0007669"/>
    <property type="project" value="TreeGrafter"/>
</dbReference>
<dbReference type="InterPro" id="IPR013785">
    <property type="entry name" value="Aldolase_TIM"/>
</dbReference>
<dbReference type="AlphaFoldDB" id="A0A9X4AKM3"/>
<keyword evidence="10" id="KW-1185">Reference proteome</keyword>
<name>A0A9X4AKM3_9BACI</name>
<comment type="catalytic activity">
    <reaction evidence="1">
        <text>D-ribulose 5-phosphate + formaldehyde = D-arabino-hex-3-ulose 6-phosphate</text>
        <dbReference type="Rhea" id="RHEA:25201"/>
        <dbReference type="ChEBI" id="CHEBI:16842"/>
        <dbReference type="ChEBI" id="CHEBI:58121"/>
        <dbReference type="ChEBI" id="CHEBI:58542"/>
        <dbReference type="EC" id="4.1.2.43"/>
    </reaction>
</comment>
<comment type="caution">
    <text evidence="9">The sequence shown here is derived from an EMBL/GenBank/DDBJ whole genome shotgun (WGS) entry which is preliminary data.</text>
</comment>
<comment type="similarity">
    <text evidence="3">Belongs to the HPS/KGPDC family. HPS subfamily.</text>
</comment>
<dbReference type="GO" id="GO:0043801">
    <property type="term" value="F:hexulose-6-phosphate synthase activity"/>
    <property type="evidence" value="ECO:0007669"/>
    <property type="project" value="UniProtKB-EC"/>
</dbReference>
<evidence type="ECO:0000259" key="8">
    <source>
        <dbReference type="SMART" id="SM00934"/>
    </source>
</evidence>
<evidence type="ECO:0000256" key="7">
    <source>
        <dbReference type="ARBA" id="ARBA00023277"/>
    </source>
</evidence>
<evidence type="ECO:0000256" key="5">
    <source>
        <dbReference type="ARBA" id="ARBA00022563"/>
    </source>
</evidence>
<dbReference type="SUPFAM" id="SSF51366">
    <property type="entry name" value="Ribulose-phoshate binding barrel"/>
    <property type="match status" value="1"/>
</dbReference>
<dbReference type="EC" id="4.1.2.43" evidence="4"/>
<dbReference type="PANTHER" id="PTHR35039:SF3">
    <property type="entry name" value="3-KETO-L-GULONATE-6-PHOSPHATE DECARBOXYLASE SGBH-RELATED"/>
    <property type="match status" value="1"/>
</dbReference>
<dbReference type="InterPro" id="IPR011060">
    <property type="entry name" value="RibuloseP-bd_barrel"/>
</dbReference>